<dbReference type="Pfam" id="PF03413">
    <property type="entry name" value="PepSY"/>
    <property type="match status" value="1"/>
</dbReference>
<feature type="chain" id="PRO_5038096771" evidence="1">
    <location>
        <begin position="31"/>
        <end position="194"/>
    </location>
</feature>
<name>A0A948TJ42_9LACO</name>
<feature type="signal peptide" evidence="1">
    <location>
        <begin position="1"/>
        <end position="30"/>
    </location>
</feature>
<comment type="caution">
    <text evidence="3">The sequence shown here is derived from an EMBL/GenBank/DDBJ whole genome shotgun (WGS) entry which is preliminary data.</text>
</comment>
<accession>A0A948TJ42</accession>
<reference evidence="3" key="1">
    <citation type="journal article" date="2021" name="PeerJ">
        <title>Extensive microbial diversity within the chicken gut microbiome revealed by metagenomics and culture.</title>
        <authorList>
            <person name="Gilroy R."/>
            <person name="Ravi A."/>
            <person name="Getino M."/>
            <person name="Pursley I."/>
            <person name="Horton D.L."/>
            <person name="Alikhan N.F."/>
            <person name="Baker D."/>
            <person name="Gharbi K."/>
            <person name="Hall N."/>
            <person name="Watson M."/>
            <person name="Adriaenssens E.M."/>
            <person name="Foster-Nyarko E."/>
            <person name="Jarju S."/>
            <person name="Secka A."/>
            <person name="Antonio M."/>
            <person name="Oren A."/>
            <person name="Chaudhuri R.R."/>
            <person name="La Ragione R."/>
            <person name="Hildebrand F."/>
            <person name="Pallen M.J."/>
        </authorList>
    </citation>
    <scope>NUCLEOTIDE SEQUENCE</scope>
    <source>
        <strain evidence="3">F6-6636</strain>
    </source>
</reference>
<dbReference type="Proteomes" id="UP000777303">
    <property type="component" value="Unassembled WGS sequence"/>
</dbReference>
<gene>
    <name evidence="3" type="ORF">H9901_01310</name>
</gene>
<proteinExistence type="predicted"/>
<feature type="domain" description="PepSY" evidence="2">
    <location>
        <begin position="129"/>
        <end position="189"/>
    </location>
</feature>
<keyword evidence="1" id="KW-0732">Signal</keyword>
<evidence type="ECO:0000256" key="1">
    <source>
        <dbReference type="SAM" id="SignalP"/>
    </source>
</evidence>
<dbReference type="Gene3D" id="3.10.450.40">
    <property type="match status" value="1"/>
</dbReference>
<dbReference type="AlphaFoldDB" id="A0A948TJ42"/>
<organism evidence="3 4">
    <name type="scientific">Candidatus Paralactobacillus gallistercoris</name>
    <dbReference type="NCBI Taxonomy" id="2838724"/>
    <lineage>
        <taxon>Bacteria</taxon>
        <taxon>Bacillati</taxon>
        <taxon>Bacillota</taxon>
        <taxon>Bacilli</taxon>
        <taxon>Lactobacillales</taxon>
        <taxon>Lactobacillaceae</taxon>
        <taxon>Lactobacillus</taxon>
    </lineage>
</organism>
<evidence type="ECO:0000259" key="2">
    <source>
        <dbReference type="Pfam" id="PF03413"/>
    </source>
</evidence>
<evidence type="ECO:0000313" key="4">
    <source>
        <dbReference type="Proteomes" id="UP000777303"/>
    </source>
</evidence>
<sequence length="194" mass="22086">MNALKHKLLTIGTVLLIGISFMASVHVAHADKQINAGQYTTDIQTLQKIFTAKNEGFNLSEITVENDHDFKTKPVYKMEGFNHQQTQEREMKIAATDIHKTLKNKSEHISRDERKHLVAINLNDVKKQPDEAIKAAQKYAGTKNNPSEWQLKAKKRNNQVTTYYQVTFVAKHRETTVTVDATTGDKIKITTEHD</sequence>
<dbReference type="EMBL" id="JAHLFS010000019">
    <property type="protein sequence ID" value="MBU3851337.1"/>
    <property type="molecule type" value="Genomic_DNA"/>
</dbReference>
<protein>
    <submittedName>
        <fullName evidence="3">PepSY domain-containing protein</fullName>
    </submittedName>
</protein>
<reference evidence="3" key="2">
    <citation type="submission" date="2021-04" db="EMBL/GenBank/DDBJ databases">
        <authorList>
            <person name="Gilroy R."/>
        </authorList>
    </citation>
    <scope>NUCLEOTIDE SEQUENCE</scope>
    <source>
        <strain evidence="3">F6-6636</strain>
    </source>
</reference>
<evidence type="ECO:0000313" key="3">
    <source>
        <dbReference type="EMBL" id="MBU3851337.1"/>
    </source>
</evidence>
<dbReference type="InterPro" id="IPR025711">
    <property type="entry name" value="PepSY"/>
</dbReference>